<sequence>HKYATIVEPLFSSNSKPGVLLILLKLWICYVVISIHAYICALGIVYYYEQSDFIYLSLTSPFTTPLQGFPFPDNGVTIHTN</sequence>
<accession>A0AAD8EF88</accession>
<gene>
    <name evidence="2" type="ORF">L9F63_018921</name>
</gene>
<keyword evidence="1" id="KW-1133">Transmembrane helix</keyword>
<organism evidence="2 3">
    <name type="scientific">Diploptera punctata</name>
    <name type="common">Pacific beetle cockroach</name>
    <dbReference type="NCBI Taxonomy" id="6984"/>
    <lineage>
        <taxon>Eukaryota</taxon>
        <taxon>Metazoa</taxon>
        <taxon>Ecdysozoa</taxon>
        <taxon>Arthropoda</taxon>
        <taxon>Hexapoda</taxon>
        <taxon>Insecta</taxon>
        <taxon>Pterygota</taxon>
        <taxon>Neoptera</taxon>
        <taxon>Polyneoptera</taxon>
        <taxon>Dictyoptera</taxon>
        <taxon>Blattodea</taxon>
        <taxon>Blaberoidea</taxon>
        <taxon>Blaberidae</taxon>
        <taxon>Diplopterinae</taxon>
        <taxon>Diploptera</taxon>
    </lineage>
</organism>
<evidence type="ECO:0000256" key="1">
    <source>
        <dbReference type="SAM" id="Phobius"/>
    </source>
</evidence>
<feature type="non-terminal residue" evidence="2">
    <location>
        <position position="1"/>
    </location>
</feature>
<evidence type="ECO:0000313" key="3">
    <source>
        <dbReference type="Proteomes" id="UP001233999"/>
    </source>
</evidence>
<dbReference type="AlphaFoldDB" id="A0AAD8EF88"/>
<keyword evidence="1" id="KW-0812">Transmembrane</keyword>
<evidence type="ECO:0000313" key="2">
    <source>
        <dbReference type="EMBL" id="KAJ9587669.1"/>
    </source>
</evidence>
<dbReference type="EMBL" id="JASPKZ010006078">
    <property type="protein sequence ID" value="KAJ9587669.1"/>
    <property type="molecule type" value="Genomic_DNA"/>
</dbReference>
<protein>
    <submittedName>
        <fullName evidence="2">Uncharacterized protein</fullName>
    </submittedName>
</protein>
<dbReference type="Proteomes" id="UP001233999">
    <property type="component" value="Unassembled WGS sequence"/>
</dbReference>
<comment type="caution">
    <text evidence="2">The sequence shown here is derived from an EMBL/GenBank/DDBJ whole genome shotgun (WGS) entry which is preliminary data.</text>
</comment>
<feature type="non-terminal residue" evidence="2">
    <location>
        <position position="81"/>
    </location>
</feature>
<feature type="transmembrane region" description="Helical" evidence="1">
    <location>
        <begin position="20"/>
        <end position="48"/>
    </location>
</feature>
<keyword evidence="1" id="KW-0472">Membrane</keyword>
<proteinExistence type="predicted"/>
<keyword evidence="3" id="KW-1185">Reference proteome</keyword>
<reference evidence="2" key="1">
    <citation type="journal article" date="2023" name="IScience">
        <title>Live-bearing cockroach genome reveals convergent evolutionary mechanisms linked to viviparity in insects and beyond.</title>
        <authorList>
            <person name="Fouks B."/>
            <person name="Harrison M.C."/>
            <person name="Mikhailova A.A."/>
            <person name="Marchal E."/>
            <person name="English S."/>
            <person name="Carruthers M."/>
            <person name="Jennings E.C."/>
            <person name="Chiamaka E.L."/>
            <person name="Frigard R.A."/>
            <person name="Pippel M."/>
            <person name="Attardo G.M."/>
            <person name="Benoit J.B."/>
            <person name="Bornberg-Bauer E."/>
            <person name="Tobe S.S."/>
        </authorList>
    </citation>
    <scope>NUCLEOTIDE SEQUENCE</scope>
    <source>
        <strain evidence="2">Stay&amp;Tobe</strain>
    </source>
</reference>
<name>A0AAD8EF88_DIPPU</name>
<reference evidence="2" key="2">
    <citation type="submission" date="2023-05" db="EMBL/GenBank/DDBJ databases">
        <authorList>
            <person name="Fouks B."/>
        </authorList>
    </citation>
    <scope>NUCLEOTIDE SEQUENCE</scope>
    <source>
        <strain evidence="2">Stay&amp;Tobe</strain>
        <tissue evidence="2">Testes</tissue>
    </source>
</reference>